<evidence type="ECO:0000256" key="1">
    <source>
        <dbReference type="SAM" id="MobiDB-lite"/>
    </source>
</evidence>
<comment type="caution">
    <text evidence="2">The sequence shown here is derived from an EMBL/GenBank/DDBJ whole genome shotgun (WGS) entry which is preliminary data.</text>
</comment>
<name>A0A1Y2HQQ4_9FUNG</name>
<dbReference type="Proteomes" id="UP000193411">
    <property type="component" value="Unassembled WGS sequence"/>
</dbReference>
<feature type="region of interest" description="Disordered" evidence="1">
    <location>
        <begin position="1"/>
        <end position="22"/>
    </location>
</feature>
<protein>
    <recommendedName>
        <fullName evidence="4">Actin-like ATPase domain-containing protein</fullName>
    </recommendedName>
</protein>
<organism evidence="2 3">
    <name type="scientific">Catenaria anguillulae PL171</name>
    <dbReference type="NCBI Taxonomy" id="765915"/>
    <lineage>
        <taxon>Eukaryota</taxon>
        <taxon>Fungi</taxon>
        <taxon>Fungi incertae sedis</taxon>
        <taxon>Blastocladiomycota</taxon>
        <taxon>Blastocladiomycetes</taxon>
        <taxon>Blastocladiales</taxon>
        <taxon>Catenariaceae</taxon>
        <taxon>Catenaria</taxon>
    </lineage>
</organism>
<dbReference type="OrthoDB" id="2963168at2759"/>
<keyword evidence="3" id="KW-1185">Reference proteome</keyword>
<dbReference type="InterPro" id="IPR043129">
    <property type="entry name" value="ATPase_NBD"/>
</dbReference>
<dbReference type="SUPFAM" id="SSF53067">
    <property type="entry name" value="Actin-like ATPase domain"/>
    <property type="match status" value="2"/>
</dbReference>
<feature type="region of interest" description="Disordered" evidence="1">
    <location>
        <begin position="638"/>
        <end position="657"/>
    </location>
</feature>
<dbReference type="PANTHER" id="PTHR14187">
    <property type="entry name" value="ALPHA KINASE/ELONGATION FACTOR 2 KINASE"/>
    <property type="match status" value="1"/>
</dbReference>
<dbReference type="Gene3D" id="3.90.640.10">
    <property type="entry name" value="Actin, Chain A, domain 4"/>
    <property type="match status" value="1"/>
</dbReference>
<dbReference type="CDD" id="cd10229">
    <property type="entry name" value="ASKHA_NBD_HSP70_HSPA12"/>
    <property type="match status" value="1"/>
</dbReference>
<gene>
    <name evidence="2" type="ORF">BCR44DRAFT_1511975</name>
</gene>
<dbReference type="PANTHER" id="PTHR14187:SF5">
    <property type="entry name" value="HEAT SHOCK 70 KDA PROTEIN 12A"/>
    <property type="match status" value="1"/>
</dbReference>
<proteinExistence type="predicted"/>
<dbReference type="STRING" id="765915.A0A1Y2HQQ4"/>
<evidence type="ECO:0000313" key="2">
    <source>
        <dbReference type="EMBL" id="ORZ36938.1"/>
    </source>
</evidence>
<dbReference type="AlphaFoldDB" id="A0A1Y2HQQ4"/>
<accession>A0A1Y2HQQ4</accession>
<sequence>MSTRVGDSHMAAEPGPATLAASGDAVPSRYIVALDFGTSHSGFAFCRKDDPDHIVTFMTWPDQPTPYPKTLTAILYNEHLEPIAWGHSANVMYSKQRAPGYQYFSHFKLYLDDEYAAEHAAPEVPVDRLIADYLRLMGGLIEDTMKSKFGDQVQLADAQWCLTVPAMWSDRAKQVMRNAAAQAGLIDSPTSDRLTLVLEPEAAAATMLQGRSDYLQPGDTFIVFDAGGGTVDLTAQQYQLDPADGPCFHEVAPGIGKSCGSTFVDQAFISYLRTTVGAAAFDAWTSASPLGLLQLLHHWETCKRSFVGPPYRDPQTVHDTIAIPSALRKRMTPDTLAALASTQDDDSDSVHLTNFALMHIFDALLKSHPASKILCVGGFAQSSLLINRMRMEVEGADLQVYCPVDPGSAVVRGAVQFGGWKPHMPVTRRVYDARVGRYMATGKVFDALVKFGDVVRPESVVTRVYRAPDFETRKLALELWASTEVSPVFCDEDGEDGKCVKLADFMVPLGQVPSADVDLAEAVAKGPKRSALALPRVEVGLQFGNAEIRVSAKNLDTGVVTQVQVDFSDADVDLSKVGRRRGKHIQNKRPISVEFEDDEEWPAGQKQKKCKLDGVFGMLEGIEWDFMDPMSDEVELPPPPIPSTTKATWRPFPPFDM</sequence>
<reference evidence="2 3" key="1">
    <citation type="submission" date="2016-07" db="EMBL/GenBank/DDBJ databases">
        <title>Pervasive Adenine N6-methylation of Active Genes in Fungi.</title>
        <authorList>
            <consortium name="DOE Joint Genome Institute"/>
            <person name="Mondo S.J."/>
            <person name="Dannebaum R.O."/>
            <person name="Kuo R.C."/>
            <person name="Labutti K."/>
            <person name="Haridas S."/>
            <person name="Kuo A."/>
            <person name="Salamov A."/>
            <person name="Ahrendt S.R."/>
            <person name="Lipzen A."/>
            <person name="Sullivan W."/>
            <person name="Andreopoulos W.B."/>
            <person name="Clum A."/>
            <person name="Lindquist E."/>
            <person name="Daum C."/>
            <person name="Ramamoorthy G.K."/>
            <person name="Gryganskyi A."/>
            <person name="Culley D."/>
            <person name="Magnuson J.K."/>
            <person name="James T.Y."/>
            <person name="O'Malley M.A."/>
            <person name="Stajich J.E."/>
            <person name="Spatafora J.W."/>
            <person name="Visel A."/>
            <person name="Grigoriev I.V."/>
        </authorList>
    </citation>
    <scope>NUCLEOTIDE SEQUENCE [LARGE SCALE GENOMIC DNA]</scope>
    <source>
        <strain evidence="2 3">PL171</strain>
    </source>
</reference>
<evidence type="ECO:0008006" key="4">
    <source>
        <dbReference type="Google" id="ProtNLM"/>
    </source>
</evidence>
<dbReference type="Gene3D" id="3.30.420.40">
    <property type="match status" value="2"/>
</dbReference>
<evidence type="ECO:0000313" key="3">
    <source>
        <dbReference type="Proteomes" id="UP000193411"/>
    </source>
</evidence>
<dbReference type="EMBL" id="MCFL01000014">
    <property type="protein sequence ID" value="ORZ36938.1"/>
    <property type="molecule type" value="Genomic_DNA"/>
</dbReference>